<comment type="caution">
    <text evidence="1">The sequence shown here is derived from an EMBL/GenBank/DDBJ whole genome shotgun (WGS) entry which is preliminary data.</text>
</comment>
<dbReference type="Proteomes" id="UP000218327">
    <property type="component" value="Unassembled WGS sequence"/>
</dbReference>
<evidence type="ECO:0000313" key="1">
    <source>
        <dbReference type="EMBL" id="PCJ22026.1"/>
    </source>
</evidence>
<dbReference type="SUPFAM" id="SSF55486">
    <property type="entry name" value="Metalloproteases ('zincins'), catalytic domain"/>
    <property type="match status" value="1"/>
</dbReference>
<accession>A0A2A5AT53</accession>
<gene>
    <name evidence="1" type="ORF">COA96_14950</name>
</gene>
<reference evidence="2" key="1">
    <citation type="submission" date="2017-08" db="EMBL/GenBank/DDBJ databases">
        <title>A dynamic microbial community with high functional redundancy inhabits the cold, oxic subseafloor aquifer.</title>
        <authorList>
            <person name="Tully B.J."/>
            <person name="Wheat C.G."/>
            <person name="Glazer B.T."/>
            <person name="Huber J.A."/>
        </authorList>
    </citation>
    <scope>NUCLEOTIDE SEQUENCE [LARGE SCALE GENOMIC DNA]</scope>
</reference>
<sequence>MTTSSLIALIALLLILLAVIFRVVFWPGYRLKLIHRSAFPDAWLKIVIRRLPFYSSFPEVMKFQLQNLIKVFLHDKQFIGCAGLEITDDMRVTIAAQACLLILNRTTNPYADLVSVLVYPSTFVATREVRDALGLVSTSHIALLGESWSQGKVILAWDNVEMGVRNLHDGHNVVLHEFAHQLDNESGIHNGAPLLLTRGAYKSWAHVFSKEFEELQSNVTSGKKNLIDQYGATNPAEFFAVTTETFFERPEEMRKSHKELFQELAKFYGLDPTQWSRSNRG</sequence>
<dbReference type="CDD" id="cd20169">
    <property type="entry name" value="Peptidase_M90_mtfA"/>
    <property type="match status" value="1"/>
</dbReference>
<dbReference type="EMBL" id="NVVJ01000067">
    <property type="protein sequence ID" value="PCJ22026.1"/>
    <property type="molecule type" value="Genomic_DNA"/>
</dbReference>
<dbReference type="InterPro" id="IPR024079">
    <property type="entry name" value="MetalloPept_cat_dom_sf"/>
</dbReference>
<dbReference type="AlphaFoldDB" id="A0A2A5AT53"/>
<protein>
    <recommendedName>
        <fullName evidence="3">Zinc-dependent peptidase</fullName>
    </recommendedName>
</protein>
<evidence type="ECO:0000313" key="2">
    <source>
        <dbReference type="Proteomes" id="UP000218327"/>
    </source>
</evidence>
<dbReference type="InterPro" id="IPR010384">
    <property type="entry name" value="MtfA_fam"/>
</dbReference>
<dbReference type="PANTHER" id="PTHR30164:SF2">
    <property type="entry name" value="PROTEIN MTFA"/>
    <property type="match status" value="1"/>
</dbReference>
<dbReference type="Gene3D" id="1.10.472.150">
    <property type="entry name" value="Glucose-regulated metallo-peptidase M90, N-terminal domain"/>
    <property type="match status" value="1"/>
</dbReference>
<dbReference type="InterPro" id="IPR042252">
    <property type="entry name" value="MtfA_N"/>
</dbReference>
<dbReference type="Pfam" id="PF06167">
    <property type="entry name" value="Peptidase_M90"/>
    <property type="match status" value="1"/>
</dbReference>
<dbReference type="Gene3D" id="3.40.390.10">
    <property type="entry name" value="Collagenase (Catalytic Domain)"/>
    <property type="match status" value="1"/>
</dbReference>
<dbReference type="GO" id="GO:0004177">
    <property type="term" value="F:aminopeptidase activity"/>
    <property type="evidence" value="ECO:0007669"/>
    <property type="project" value="TreeGrafter"/>
</dbReference>
<dbReference type="GO" id="GO:0005829">
    <property type="term" value="C:cytosol"/>
    <property type="evidence" value="ECO:0007669"/>
    <property type="project" value="TreeGrafter"/>
</dbReference>
<evidence type="ECO:0008006" key="3">
    <source>
        <dbReference type="Google" id="ProtNLM"/>
    </source>
</evidence>
<dbReference type="GO" id="GO:0008237">
    <property type="term" value="F:metallopeptidase activity"/>
    <property type="evidence" value="ECO:0007669"/>
    <property type="project" value="InterPro"/>
</dbReference>
<proteinExistence type="predicted"/>
<organism evidence="1 2">
    <name type="scientific">SAR86 cluster bacterium</name>
    <dbReference type="NCBI Taxonomy" id="2030880"/>
    <lineage>
        <taxon>Bacteria</taxon>
        <taxon>Pseudomonadati</taxon>
        <taxon>Pseudomonadota</taxon>
        <taxon>Gammaproteobacteria</taxon>
        <taxon>SAR86 cluster</taxon>
    </lineage>
</organism>
<dbReference type="PANTHER" id="PTHR30164">
    <property type="entry name" value="MTFA PEPTIDASE"/>
    <property type="match status" value="1"/>
</dbReference>
<name>A0A2A5AT53_9GAMM</name>